<feature type="transmembrane region" description="Helical" evidence="6">
    <location>
        <begin position="96"/>
        <end position="115"/>
    </location>
</feature>
<evidence type="ECO:0000313" key="7">
    <source>
        <dbReference type="EMBL" id="TCO11812.1"/>
    </source>
</evidence>
<protein>
    <submittedName>
        <fullName evidence="7">TspO/MBR related protein</fullName>
    </submittedName>
</protein>
<evidence type="ECO:0000256" key="3">
    <source>
        <dbReference type="ARBA" id="ARBA00022692"/>
    </source>
</evidence>
<evidence type="ECO:0000256" key="1">
    <source>
        <dbReference type="ARBA" id="ARBA00004141"/>
    </source>
</evidence>
<feature type="transmembrane region" description="Helical" evidence="6">
    <location>
        <begin position="63"/>
        <end position="84"/>
    </location>
</feature>
<dbReference type="EMBL" id="SLWL01000011">
    <property type="protein sequence ID" value="TCO11812.1"/>
    <property type="molecule type" value="Genomic_DNA"/>
</dbReference>
<reference evidence="7 8" key="1">
    <citation type="submission" date="2019-03" db="EMBL/GenBank/DDBJ databases">
        <title>Genomic Encyclopedia of Type Strains, Phase IV (KMG-IV): sequencing the most valuable type-strain genomes for metagenomic binning, comparative biology and taxonomic classification.</title>
        <authorList>
            <person name="Goeker M."/>
        </authorList>
    </citation>
    <scope>NUCLEOTIDE SEQUENCE [LARGE SCALE GENOMIC DNA]</scope>
    <source>
        <strain evidence="7 8">DSM 22958</strain>
    </source>
</reference>
<dbReference type="AlphaFoldDB" id="A0A4R2GQN5"/>
<dbReference type="FunFam" id="1.20.1260.100:FF:000001">
    <property type="entry name" value="translocator protein 2"/>
    <property type="match status" value="1"/>
</dbReference>
<dbReference type="InterPro" id="IPR038330">
    <property type="entry name" value="TspO/MBR-related_sf"/>
</dbReference>
<feature type="transmembrane region" description="Helical" evidence="6">
    <location>
        <begin position="21"/>
        <end position="43"/>
    </location>
</feature>
<gene>
    <name evidence="7" type="ORF">EV666_11187</name>
</gene>
<evidence type="ECO:0000256" key="4">
    <source>
        <dbReference type="ARBA" id="ARBA00022989"/>
    </source>
</evidence>
<evidence type="ECO:0000256" key="2">
    <source>
        <dbReference type="ARBA" id="ARBA00007524"/>
    </source>
</evidence>
<keyword evidence="5 6" id="KW-0472">Membrane</keyword>
<dbReference type="RefSeq" id="WP_245514400.1">
    <property type="nucleotide sequence ID" value="NZ_JBHUNN010000002.1"/>
</dbReference>
<comment type="similarity">
    <text evidence="2">Belongs to the TspO/BZRP family.</text>
</comment>
<dbReference type="PANTHER" id="PTHR10057">
    <property type="entry name" value="PERIPHERAL-TYPE BENZODIAZEPINE RECEPTOR"/>
    <property type="match status" value="1"/>
</dbReference>
<evidence type="ECO:0000256" key="6">
    <source>
        <dbReference type="SAM" id="Phobius"/>
    </source>
</evidence>
<dbReference type="InterPro" id="IPR004307">
    <property type="entry name" value="TspO_MBR"/>
</dbReference>
<feature type="transmembrane region" description="Helical" evidence="6">
    <location>
        <begin position="148"/>
        <end position="170"/>
    </location>
</feature>
<comment type="caution">
    <text evidence="7">The sequence shown here is derived from an EMBL/GenBank/DDBJ whole genome shotgun (WGS) entry which is preliminary data.</text>
</comment>
<dbReference type="PANTHER" id="PTHR10057:SF0">
    <property type="entry name" value="TRANSLOCATOR PROTEIN"/>
    <property type="match status" value="1"/>
</dbReference>
<evidence type="ECO:0000313" key="8">
    <source>
        <dbReference type="Proteomes" id="UP000294881"/>
    </source>
</evidence>
<keyword evidence="4 6" id="KW-1133">Transmembrane helix</keyword>
<evidence type="ECO:0000256" key="5">
    <source>
        <dbReference type="ARBA" id="ARBA00023136"/>
    </source>
</evidence>
<dbReference type="Gene3D" id="1.20.1260.100">
    <property type="entry name" value="TspO/MBR protein"/>
    <property type="match status" value="1"/>
</dbReference>
<keyword evidence="8" id="KW-1185">Reference proteome</keyword>
<comment type="subcellular location">
    <subcellularLocation>
        <location evidence="1">Membrane</location>
        <topology evidence="1">Multi-pass membrane protein</topology>
    </subcellularLocation>
</comment>
<name>A0A4R2GQN5_9HYPH</name>
<dbReference type="CDD" id="cd15904">
    <property type="entry name" value="TSPO_MBR"/>
    <property type="match status" value="1"/>
</dbReference>
<feature type="transmembrane region" description="Helical" evidence="6">
    <location>
        <begin position="121"/>
        <end position="141"/>
    </location>
</feature>
<organism evidence="7 8">
    <name type="scientific">Camelimonas lactis</name>
    <dbReference type="NCBI Taxonomy" id="659006"/>
    <lineage>
        <taxon>Bacteria</taxon>
        <taxon>Pseudomonadati</taxon>
        <taxon>Pseudomonadota</taxon>
        <taxon>Alphaproteobacteria</taxon>
        <taxon>Hyphomicrobiales</taxon>
        <taxon>Chelatococcaceae</taxon>
        <taxon>Camelimonas</taxon>
    </lineage>
</organism>
<dbReference type="Proteomes" id="UP000294881">
    <property type="component" value="Unassembled WGS sequence"/>
</dbReference>
<sequence>MSGTDGQIANQTPAKPPMAPWKIYVIAIAPVLLTLVLGQIATFPNLEPWYAGLRKPHFNPPNAVFGPVWTLLYALMAFAIWRVLNLPKETVGKGLGVTLFYIQLALNAAWSWLFFGAHSPLLGLVNIVIQLFFIVLTVSVFRRLDRVAALCMVPLLGWVAFATLLNFSIWKLNG</sequence>
<dbReference type="GO" id="GO:0033013">
    <property type="term" value="P:tetrapyrrole metabolic process"/>
    <property type="evidence" value="ECO:0007669"/>
    <property type="project" value="UniProtKB-ARBA"/>
</dbReference>
<dbReference type="GO" id="GO:0016020">
    <property type="term" value="C:membrane"/>
    <property type="evidence" value="ECO:0007669"/>
    <property type="project" value="UniProtKB-SubCell"/>
</dbReference>
<accession>A0A4R2GQN5</accession>
<dbReference type="Pfam" id="PF03073">
    <property type="entry name" value="TspO_MBR"/>
    <property type="match status" value="1"/>
</dbReference>
<keyword evidence="3 6" id="KW-0812">Transmembrane</keyword>
<proteinExistence type="inferred from homology"/>
<dbReference type="PIRSF" id="PIRSF005859">
    <property type="entry name" value="PBR"/>
    <property type="match status" value="1"/>
</dbReference>